<evidence type="ECO:0000313" key="3">
    <source>
        <dbReference type="EMBL" id="UYM05230.1"/>
    </source>
</evidence>
<reference evidence="3" key="1">
    <citation type="submission" date="2022-01" db="EMBL/GenBank/DDBJ databases">
        <title>Nocardioidaceae gen. sp. A5X3R13.</title>
        <authorList>
            <person name="Lopez Marin M.A."/>
            <person name="Uhlik O."/>
        </authorList>
    </citation>
    <scope>NUCLEOTIDE SEQUENCE</scope>
    <source>
        <strain evidence="3">A5X3R13</strain>
    </source>
</reference>
<evidence type="ECO:0000256" key="1">
    <source>
        <dbReference type="SAM" id="Phobius"/>
    </source>
</evidence>
<keyword evidence="4" id="KW-1185">Reference proteome</keyword>
<proteinExistence type="predicted"/>
<evidence type="ECO:0000313" key="4">
    <source>
        <dbReference type="Proteomes" id="UP001164390"/>
    </source>
</evidence>
<dbReference type="RefSeq" id="WP_271634026.1">
    <property type="nucleotide sequence ID" value="NZ_CP094970.1"/>
</dbReference>
<dbReference type="Pfam" id="PF10756">
    <property type="entry name" value="bPH_6"/>
    <property type="match status" value="1"/>
</dbReference>
<keyword evidence="1" id="KW-0812">Transmembrane</keyword>
<accession>A0AA46TH83</accession>
<name>A0AA46TH83_9ACTN</name>
<dbReference type="Proteomes" id="UP001164390">
    <property type="component" value="Chromosome"/>
</dbReference>
<protein>
    <submittedName>
        <fullName evidence="3">PH domain-containing protein</fullName>
    </submittedName>
</protein>
<dbReference type="KEGG" id="sgrg:L0C25_22385"/>
<dbReference type="InterPro" id="IPR019692">
    <property type="entry name" value="CFP-6_PH"/>
</dbReference>
<feature type="transmembrane region" description="Helical" evidence="1">
    <location>
        <begin position="42"/>
        <end position="60"/>
    </location>
</feature>
<sequence length="138" mass="14857">MTYRPIGARIIAYVAVGCFAVMFVVIAAALPDEVRASISPPQLVTLLSVFIGALAVLHGIGRTRVRTDNTGLHILNGYRRHDLVWAEVISIELGRDAPWAVIDTTDGEAVSVMAIQAADGTRARAAVRRLRAEIADHS</sequence>
<feature type="domain" description="Low molecular weight protein antigen 6 PH" evidence="2">
    <location>
        <begin position="62"/>
        <end position="131"/>
    </location>
</feature>
<keyword evidence="1" id="KW-0472">Membrane</keyword>
<gene>
    <name evidence="3" type="ORF">L0C25_22385</name>
</gene>
<keyword evidence="1" id="KW-1133">Transmembrane helix</keyword>
<dbReference type="EMBL" id="CP094970">
    <property type="protein sequence ID" value="UYM05230.1"/>
    <property type="molecule type" value="Genomic_DNA"/>
</dbReference>
<organism evidence="3 4">
    <name type="scientific">Solicola gregarius</name>
    <dbReference type="NCBI Taxonomy" id="2908642"/>
    <lineage>
        <taxon>Bacteria</taxon>
        <taxon>Bacillati</taxon>
        <taxon>Actinomycetota</taxon>
        <taxon>Actinomycetes</taxon>
        <taxon>Propionibacteriales</taxon>
        <taxon>Nocardioidaceae</taxon>
        <taxon>Solicola</taxon>
    </lineage>
</organism>
<dbReference type="AlphaFoldDB" id="A0AA46TH83"/>
<evidence type="ECO:0000259" key="2">
    <source>
        <dbReference type="Pfam" id="PF10756"/>
    </source>
</evidence>
<feature type="transmembrane region" description="Helical" evidence="1">
    <location>
        <begin position="12"/>
        <end position="30"/>
    </location>
</feature>